<feature type="region of interest" description="Disordered" evidence="1">
    <location>
        <begin position="10"/>
        <end position="29"/>
    </location>
</feature>
<proteinExistence type="predicted"/>
<dbReference type="PROSITE" id="PS50933">
    <property type="entry name" value="CHRD"/>
    <property type="match status" value="1"/>
</dbReference>
<dbReference type="SMART" id="SM00754">
    <property type="entry name" value="CHRD"/>
    <property type="match status" value="1"/>
</dbReference>
<reference evidence="3" key="1">
    <citation type="journal article" date="2005" name="Environ. Microbiol.">
        <title>Genetic and functional properties of uncultivated thermophilic crenarchaeotes from a subsurface gold mine as revealed by analysis of genome fragments.</title>
        <authorList>
            <person name="Nunoura T."/>
            <person name="Hirayama H."/>
            <person name="Takami H."/>
            <person name="Oida H."/>
            <person name="Nishi S."/>
            <person name="Shimamura S."/>
            <person name="Suzuki Y."/>
            <person name="Inagaki F."/>
            <person name="Takai K."/>
            <person name="Nealson K.H."/>
            <person name="Horikoshi K."/>
        </authorList>
    </citation>
    <scope>NUCLEOTIDE SEQUENCE</scope>
</reference>
<feature type="domain" description="CHRD" evidence="2">
    <location>
        <begin position="30"/>
        <end position="165"/>
    </location>
</feature>
<evidence type="ECO:0000259" key="2">
    <source>
        <dbReference type="PROSITE" id="PS50933"/>
    </source>
</evidence>
<dbReference type="AlphaFoldDB" id="H5ST54"/>
<dbReference type="InterPro" id="IPR010895">
    <property type="entry name" value="CHRD"/>
</dbReference>
<gene>
    <name evidence="3" type="ORF">HGMM_OP3C495</name>
</gene>
<sequence length="165" mass="16735">MVLAVYGLSQYGPPEPPQPPQPPTPQQQSGVTVLTATLTVAQEVPPPNAATPPTARGAAVLLFDPATNTLNFSLAYTGLSGAAVAAHFHTGAVGAAGPVVQTICGPQNQNPLLGACPASNNGFLTGSWSVPANLAQELLNSGLYMNVHTQLNPAGEIRGQVAPLP</sequence>
<feature type="compositionally biased region" description="Pro residues" evidence="1">
    <location>
        <begin position="13"/>
        <end position="25"/>
    </location>
</feature>
<dbReference type="Pfam" id="PF07452">
    <property type="entry name" value="CHRD"/>
    <property type="match status" value="1"/>
</dbReference>
<evidence type="ECO:0000256" key="1">
    <source>
        <dbReference type="SAM" id="MobiDB-lite"/>
    </source>
</evidence>
<name>H5ST54_ACEAU</name>
<dbReference type="EMBL" id="AP011802">
    <property type="protein sequence ID" value="BAL59340.1"/>
    <property type="molecule type" value="Genomic_DNA"/>
</dbReference>
<protein>
    <submittedName>
        <fullName evidence="3">Hypothetical conserved protein</fullName>
    </submittedName>
</protein>
<accession>H5ST54</accession>
<organism evidence="3">
    <name type="scientific">Acetithermum autotrophicum</name>
    <dbReference type="NCBI Taxonomy" id="1446466"/>
    <lineage>
        <taxon>Bacteria</taxon>
        <taxon>Candidatus Bipolaricaulota</taxon>
        <taxon>Candidatus Acetithermum</taxon>
    </lineage>
</organism>
<evidence type="ECO:0000313" key="3">
    <source>
        <dbReference type="EMBL" id="BAL59340.1"/>
    </source>
</evidence>
<reference evidence="3" key="2">
    <citation type="journal article" date="2012" name="PLoS ONE">
        <title>A Deeply Branching Thermophilic Bacterium with an Ancient Acetyl-CoA Pathway Dominates a Subsurface Ecosystem.</title>
        <authorList>
            <person name="Takami H."/>
            <person name="Noguchi H."/>
            <person name="Takaki Y."/>
            <person name="Uchiyama I."/>
            <person name="Toyoda A."/>
            <person name="Nishi S."/>
            <person name="Chee G.-J."/>
            <person name="Arai W."/>
            <person name="Nunoura T."/>
            <person name="Itoh T."/>
            <person name="Hattori M."/>
            <person name="Takai K."/>
        </authorList>
    </citation>
    <scope>NUCLEOTIDE SEQUENCE</scope>
</reference>